<keyword evidence="2" id="KW-1185">Reference proteome</keyword>
<reference evidence="1 2" key="1">
    <citation type="submission" date="2018-06" db="EMBL/GenBank/DDBJ databases">
        <title>Comparative genomics reveals the genomic features of Rhizophagus irregularis, R. cerebriforme, R. diaphanum and Gigaspora rosea, and their symbiotic lifestyle signature.</title>
        <authorList>
            <person name="Morin E."/>
            <person name="San Clemente H."/>
            <person name="Chen E.C.H."/>
            <person name="De La Providencia I."/>
            <person name="Hainaut M."/>
            <person name="Kuo A."/>
            <person name="Kohler A."/>
            <person name="Murat C."/>
            <person name="Tang N."/>
            <person name="Roy S."/>
            <person name="Loubradou J."/>
            <person name="Henrissat B."/>
            <person name="Grigoriev I.V."/>
            <person name="Corradi N."/>
            <person name="Roux C."/>
            <person name="Martin F.M."/>
        </authorList>
    </citation>
    <scope>NUCLEOTIDE SEQUENCE [LARGE SCALE GENOMIC DNA]</scope>
    <source>
        <strain evidence="1 2">DAOM 194757</strain>
    </source>
</reference>
<dbReference type="AlphaFoldDB" id="A0A397TVY3"/>
<evidence type="ECO:0000313" key="2">
    <source>
        <dbReference type="Proteomes" id="UP000266673"/>
    </source>
</evidence>
<name>A0A397TVY3_9GLOM</name>
<dbReference type="Proteomes" id="UP000266673">
    <property type="component" value="Unassembled WGS sequence"/>
</dbReference>
<dbReference type="EMBL" id="QKWP01002768">
    <property type="protein sequence ID" value="RIB02220.1"/>
    <property type="molecule type" value="Genomic_DNA"/>
</dbReference>
<proteinExistence type="predicted"/>
<protein>
    <submittedName>
        <fullName evidence="1">Uncharacterized protein</fullName>
    </submittedName>
</protein>
<evidence type="ECO:0000313" key="1">
    <source>
        <dbReference type="EMBL" id="RIB02220.1"/>
    </source>
</evidence>
<organism evidence="1 2">
    <name type="scientific">Gigaspora rosea</name>
    <dbReference type="NCBI Taxonomy" id="44941"/>
    <lineage>
        <taxon>Eukaryota</taxon>
        <taxon>Fungi</taxon>
        <taxon>Fungi incertae sedis</taxon>
        <taxon>Mucoromycota</taxon>
        <taxon>Glomeromycotina</taxon>
        <taxon>Glomeromycetes</taxon>
        <taxon>Diversisporales</taxon>
        <taxon>Gigasporaceae</taxon>
        <taxon>Gigaspora</taxon>
    </lineage>
</organism>
<gene>
    <name evidence="1" type="ORF">C2G38_2228415</name>
</gene>
<comment type="caution">
    <text evidence="1">The sequence shown here is derived from an EMBL/GenBank/DDBJ whole genome shotgun (WGS) entry which is preliminary data.</text>
</comment>
<sequence>MYHNCVDSNKLDEFKEKDQTIIKLVAKCLDKDFDKRSNATEIITYWLDEIDQKDDNVETEMPMIILCVVY</sequence>
<accession>A0A397TVY3</accession>